<dbReference type="RefSeq" id="WP_010951898.1">
    <property type="nucleotide sequence ID" value="NZ_CABEEI010000015.1"/>
</dbReference>
<proteinExistence type="predicted"/>
<reference evidence="1 2" key="1">
    <citation type="submission" date="2016-12" db="EMBL/GenBank/DDBJ databases">
        <title>Draft Genome Sequence of Mercury Resistant Pseudomonas DRA525.</title>
        <authorList>
            <person name="Drace K.M."/>
        </authorList>
    </citation>
    <scope>NUCLEOTIDE SEQUENCE [LARGE SCALE GENOMIC DNA]</scope>
    <source>
        <strain evidence="1 2">DRA525</strain>
    </source>
</reference>
<gene>
    <name evidence="1" type="ORF">BL240_00300</name>
</gene>
<evidence type="ECO:0000313" key="2">
    <source>
        <dbReference type="Proteomes" id="UP000185146"/>
    </source>
</evidence>
<protein>
    <recommendedName>
        <fullName evidence="3">ATPase AAA-type core domain-containing protein</fullName>
    </recommendedName>
</protein>
<sequence>MFIKSLEYSESPGDPRSWKVTGLDFGNINLIVGKNASGKSRVISALFGLAQIVAGRIPPKFSSGKWKVIFERTKGQMIEEQLYILELSGGRVVSEAMSIAGRLVMARDDSGKGFVLKKTGSDRVSYKVPSDQLMVVVRRDEIQHPFFEHMYNWGVTACCYRFGSDFGKSTLSANLQSAEIAELNISELADNVGHVFHATIERFGKEYKNMLLEDFAEIGYLCDDVLTTQVANHQMPGFVGFALAVREKGFEFLTTQGEMSQGMYRALAILIQFNANILWTRAKMVGREPKPGDSPMVIVDDIGEGLDFERSKSLINLLIGKAQKNSVQLIMASNDRFIMNVVPLEHWIVLHREEGKVRAFNSSNSKSTFEEFEFMGLSNFDFFSGKYFLTEGNA</sequence>
<dbReference type="AlphaFoldDB" id="A0A1L5PIM1"/>
<name>A0A1L5PIM1_PSEPU</name>
<dbReference type="InterPro" id="IPR027417">
    <property type="entry name" value="P-loop_NTPase"/>
</dbReference>
<dbReference type="Gene3D" id="3.40.50.300">
    <property type="entry name" value="P-loop containing nucleotide triphosphate hydrolases"/>
    <property type="match status" value="1"/>
</dbReference>
<dbReference type="EMBL" id="CP018743">
    <property type="protein sequence ID" value="APO80021.1"/>
    <property type="molecule type" value="Genomic_DNA"/>
</dbReference>
<organism evidence="1 2">
    <name type="scientific">Pseudomonas putida</name>
    <name type="common">Arthrobacter siderocapsulatus</name>
    <dbReference type="NCBI Taxonomy" id="303"/>
    <lineage>
        <taxon>Bacteria</taxon>
        <taxon>Pseudomonadati</taxon>
        <taxon>Pseudomonadota</taxon>
        <taxon>Gammaproteobacteria</taxon>
        <taxon>Pseudomonadales</taxon>
        <taxon>Pseudomonadaceae</taxon>
        <taxon>Pseudomonas</taxon>
    </lineage>
</organism>
<evidence type="ECO:0000313" key="1">
    <source>
        <dbReference type="EMBL" id="APO80021.1"/>
    </source>
</evidence>
<evidence type="ECO:0008006" key="3">
    <source>
        <dbReference type="Google" id="ProtNLM"/>
    </source>
</evidence>
<dbReference type="CDD" id="cd00267">
    <property type="entry name" value="ABC_ATPase"/>
    <property type="match status" value="1"/>
</dbReference>
<accession>A0A1L5PIM1</accession>
<dbReference type="Proteomes" id="UP000185146">
    <property type="component" value="Chromosome"/>
</dbReference>
<dbReference type="SUPFAM" id="SSF52540">
    <property type="entry name" value="P-loop containing nucleoside triphosphate hydrolases"/>
    <property type="match status" value="1"/>
</dbReference>